<evidence type="ECO:0000256" key="3">
    <source>
        <dbReference type="ARBA" id="ARBA00023125"/>
    </source>
</evidence>
<dbReference type="RefSeq" id="WP_201656653.1">
    <property type="nucleotide sequence ID" value="NZ_CAJHCS010000025.1"/>
</dbReference>
<dbReference type="PRINTS" id="PR00039">
    <property type="entry name" value="HTHLYSR"/>
</dbReference>
<dbReference type="Proteomes" id="UP001494588">
    <property type="component" value="Unassembled WGS sequence"/>
</dbReference>
<dbReference type="Gene3D" id="1.10.10.10">
    <property type="entry name" value="Winged helix-like DNA-binding domain superfamily/Winged helix DNA-binding domain"/>
    <property type="match status" value="1"/>
</dbReference>
<organism evidence="6 7">
    <name type="scientific">Paraburkholderia sabiae</name>
    <dbReference type="NCBI Taxonomy" id="273251"/>
    <lineage>
        <taxon>Bacteria</taxon>
        <taxon>Pseudomonadati</taxon>
        <taxon>Pseudomonadota</taxon>
        <taxon>Betaproteobacteria</taxon>
        <taxon>Burkholderiales</taxon>
        <taxon>Burkholderiaceae</taxon>
        <taxon>Paraburkholderia</taxon>
    </lineage>
</organism>
<sequence length="311" mass="35260">MKSLRHRLPPLTSLMFFEAAARTLNFTRAAEELHVSQAAVSKQIRQLEERLGFALFERVGRRVQLSPRGMQLHGKVSAAFNYLADAVDEISVRRTTSMVTLAANTAISHFWLSEVMKDFRDRNPGFSASIRTITSDQPSDLFDDSVDLVVAYDPGERINWTAQLLFEEEIFPVASPAYIESHPLVGDGPEALLSQVLLEYELIQPNWINWAIWFRSLGVDPRRVRATEYGNNYNVLVDAASRGRGVTLGTRHLLDAEIRSGKLARLSSLSVRPGRGYFLMRNDQRPFSAEVEQLHRWIASYRVNQEIREGA</sequence>
<dbReference type="InterPro" id="IPR000847">
    <property type="entry name" value="LysR_HTH_N"/>
</dbReference>
<proteinExistence type="inferred from homology"/>
<dbReference type="InterPro" id="IPR036388">
    <property type="entry name" value="WH-like_DNA-bd_sf"/>
</dbReference>
<feature type="domain" description="HTH lysR-type" evidence="5">
    <location>
        <begin position="9"/>
        <end position="66"/>
    </location>
</feature>
<dbReference type="PANTHER" id="PTHR30537:SF5">
    <property type="entry name" value="HTH-TYPE TRANSCRIPTIONAL ACTIVATOR TTDR-RELATED"/>
    <property type="match status" value="1"/>
</dbReference>
<dbReference type="PANTHER" id="PTHR30537">
    <property type="entry name" value="HTH-TYPE TRANSCRIPTIONAL REGULATOR"/>
    <property type="match status" value="1"/>
</dbReference>
<dbReference type="Pfam" id="PF03466">
    <property type="entry name" value="LysR_substrate"/>
    <property type="match status" value="1"/>
</dbReference>
<comment type="similarity">
    <text evidence="1">Belongs to the LysR transcriptional regulatory family.</text>
</comment>
<keyword evidence="4" id="KW-0804">Transcription</keyword>
<evidence type="ECO:0000256" key="2">
    <source>
        <dbReference type="ARBA" id="ARBA00023015"/>
    </source>
</evidence>
<protein>
    <submittedName>
        <fullName evidence="6">LysR substrate-binding domain-containing protein</fullName>
    </submittedName>
</protein>
<evidence type="ECO:0000259" key="5">
    <source>
        <dbReference type="PROSITE" id="PS50931"/>
    </source>
</evidence>
<keyword evidence="2" id="KW-0805">Transcription regulation</keyword>
<evidence type="ECO:0000313" key="6">
    <source>
        <dbReference type="EMBL" id="MEM5289114.1"/>
    </source>
</evidence>
<keyword evidence="7" id="KW-1185">Reference proteome</keyword>
<dbReference type="InterPro" id="IPR058163">
    <property type="entry name" value="LysR-type_TF_proteobact-type"/>
</dbReference>
<dbReference type="InterPro" id="IPR005119">
    <property type="entry name" value="LysR_subst-bd"/>
</dbReference>
<dbReference type="PROSITE" id="PS50931">
    <property type="entry name" value="HTH_LYSR"/>
    <property type="match status" value="1"/>
</dbReference>
<keyword evidence="3" id="KW-0238">DNA-binding</keyword>
<dbReference type="Pfam" id="PF00126">
    <property type="entry name" value="HTH_1"/>
    <property type="match status" value="1"/>
</dbReference>
<accession>A0ABU9QIG4</accession>
<dbReference type="EMBL" id="JAZHGC010000023">
    <property type="protein sequence ID" value="MEM5289114.1"/>
    <property type="molecule type" value="Genomic_DNA"/>
</dbReference>
<comment type="caution">
    <text evidence="6">The sequence shown here is derived from an EMBL/GenBank/DDBJ whole genome shotgun (WGS) entry which is preliminary data.</text>
</comment>
<dbReference type="SUPFAM" id="SSF46785">
    <property type="entry name" value="Winged helix' DNA-binding domain"/>
    <property type="match status" value="1"/>
</dbReference>
<evidence type="ECO:0000256" key="1">
    <source>
        <dbReference type="ARBA" id="ARBA00009437"/>
    </source>
</evidence>
<dbReference type="Gene3D" id="3.40.190.10">
    <property type="entry name" value="Periplasmic binding protein-like II"/>
    <property type="match status" value="2"/>
</dbReference>
<dbReference type="InterPro" id="IPR036390">
    <property type="entry name" value="WH_DNA-bd_sf"/>
</dbReference>
<evidence type="ECO:0000313" key="7">
    <source>
        <dbReference type="Proteomes" id="UP001494588"/>
    </source>
</evidence>
<reference evidence="6 7" key="1">
    <citation type="submission" date="2024-01" db="EMBL/GenBank/DDBJ databases">
        <title>The diversity of rhizobia nodulating Mimosa spp. in eleven states of Brazil covering several biomes is determined by host plant, location, and edaphic factors.</title>
        <authorList>
            <person name="Rouws L."/>
            <person name="Barauna A."/>
            <person name="Beukes C."/>
            <person name="De Faria S.M."/>
            <person name="Gross E."/>
            <person name="Dos Reis Junior F.B."/>
            <person name="Simon M."/>
            <person name="Maluk M."/>
            <person name="Odee D.W."/>
            <person name="Kenicer G."/>
            <person name="Young J.P.W."/>
            <person name="Reis V.M."/>
            <person name="Zilli J."/>
            <person name="James E.K."/>
        </authorList>
    </citation>
    <scope>NUCLEOTIDE SEQUENCE [LARGE SCALE GENOMIC DNA]</scope>
    <source>
        <strain evidence="6 7">JPY77</strain>
    </source>
</reference>
<evidence type="ECO:0000256" key="4">
    <source>
        <dbReference type="ARBA" id="ARBA00023163"/>
    </source>
</evidence>
<gene>
    <name evidence="6" type="ORF">V4C55_25605</name>
</gene>
<name>A0ABU9QIG4_9BURK</name>
<dbReference type="SUPFAM" id="SSF53850">
    <property type="entry name" value="Periplasmic binding protein-like II"/>
    <property type="match status" value="1"/>
</dbReference>